<organism evidence="1 2">
    <name type="scientific">Brachionus plicatilis</name>
    <name type="common">Marine rotifer</name>
    <name type="synonym">Brachionus muelleri</name>
    <dbReference type="NCBI Taxonomy" id="10195"/>
    <lineage>
        <taxon>Eukaryota</taxon>
        <taxon>Metazoa</taxon>
        <taxon>Spiralia</taxon>
        <taxon>Gnathifera</taxon>
        <taxon>Rotifera</taxon>
        <taxon>Eurotatoria</taxon>
        <taxon>Monogononta</taxon>
        <taxon>Pseudotrocha</taxon>
        <taxon>Ploima</taxon>
        <taxon>Brachionidae</taxon>
        <taxon>Brachionus</taxon>
    </lineage>
</organism>
<protein>
    <submittedName>
        <fullName evidence="1">Uncharacterized protein</fullName>
    </submittedName>
</protein>
<gene>
    <name evidence="1" type="ORF">BpHYR1_012594</name>
</gene>
<comment type="caution">
    <text evidence="1">The sequence shown here is derived from an EMBL/GenBank/DDBJ whole genome shotgun (WGS) entry which is preliminary data.</text>
</comment>
<dbReference type="EMBL" id="REGN01000415">
    <property type="protein sequence ID" value="RNA42093.1"/>
    <property type="molecule type" value="Genomic_DNA"/>
</dbReference>
<keyword evidence="2" id="KW-1185">Reference proteome</keyword>
<proteinExistence type="predicted"/>
<evidence type="ECO:0000313" key="1">
    <source>
        <dbReference type="EMBL" id="RNA42093.1"/>
    </source>
</evidence>
<accession>A0A3M7T216</accession>
<reference evidence="1 2" key="1">
    <citation type="journal article" date="2018" name="Sci. Rep.">
        <title>Genomic signatures of local adaptation to the degree of environmental predictability in rotifers.</title>
        <authorList>
            <person name="Franch-Gras L."/>
            <person name="Hahn C."/>
            <person name="Garcia-Roger E.M."/>
            <person name="Carmona M.J."/>
            <person name="Serra M."/>
            <person name="Gomez A."/>
        </authorList>
    </citation>
    <scope>NUCLEOTIDE SEQUENCE [LARGE SCALE GENOMIC DNA]</scope>
    <source>
        <strain evidence="1">HYR1</strain>
    </source>
</reference>
<dbReference type="AlphaFoldDB" id="A0A3M7T216"/>
<dbReference type="Proteomes" id="UP000276133">
    <property type="component" value="Unassembled WGS sequence"/>
</dbReference>
<evidence type="ECO:0000313" key="2">
    <source>
        <dbReference type="Proteomes" id="UP000276133"/>
    </source>
</evidence>
<name>A0A3M7T216_BRAPC</name>
<sequence>MIIYLYYIIVEWIVSRSDWWGRLLHGGSVIHLIIWLKWSSKWISSHPGSVRRSTVHHRVTHLRLSPRRWHGSCMSRHHRVLLFGHALTTGFHLARWISITPLMPLFLPLISRLSANEAKLDSKSFEIILASDLFSVVLLLGFKTGAAGLIGCKTSPNASNES</sequence>